<feature type="non-terminal residue" evidence="2">
    <location>
        <position position="1"/>
    </location>
</feature>
<feature type="region of interest" description="Disordered" evidence="1">
    <location>
        <begin position="1"/>
        <end position="74"/>
    </location>
</feature>
<evidence type="ECO:0000256" key="1">
    <source>
        <dbReference type="SAM" id="MobiDB-lite"/>
    </source>
</evidence>
<proteinExistence type="predicted"/>
<gene>
    <name evidence="2" type="ORF">HF086_008815</name>
</gene>
<dbReference type="EMBL" id="JACEFF010000155">
    <property type="protein sequence ID" value="KAH9643099.1"/>
    <property type="molecule type" value="Genomic_DNA"/>
</dbReference>
<reference evidence="2" key="1">
    <citation type="journal article" date="2021" name="G3 (Bethesda)">
        <title>Genome and transcriptome analysis of the beet armyworm Spodoptera exigua reveals targets for pest control. .</title>
        <authorList>
            <person name="Simon S."/>
            <person name="Breeschoten T."/>
            <person name="Jansen H.J."/>
            <person name="Dirks R.P."/>
            <person name="Schranz M.E."/>
            <person name="Ros V.I.D."/>
        </authorList>
    </citation>
    <scope>NUCLEOTIDE SEQUENCE</scope>
    <source>
        <strain evidence="2">TB_SE_WUR_2020</strain>
    </source>
</reference>
<protein>
    <submittedName>
        <fullName evidence="2">Uncharacterized protein</fullName>
    </submittedName>
</protein>
<comment type="caution">
    <text evidence="2">The sequence shown here is derived from an EMBL/GenBank/DDBJ whole genome shotgun (WGS) entry which is preliminary data.</text>
</comment>
<dbReference type="Proteomes" id="UP000814243">
    <property type="component" value="Unassembled WGS sequence"/>
</dbReference>
<organism evidence="2 3">
    <name type="scientific">Spodoptera exigua</name>
    <name type="common">Beet armyworm</name>
    <name type="synonym">Noctua fulgens</name>
    <dbReference type="NCBI Taxonomy" id="7107"/>
    <lineage>
        <taxon>Eukaryota</taxon>
        <taxon>Metazoa</taxon>
        <taxon>Ecdysozoa</taxon>
        <taxon>Arthropoda</taxon>
        <taxon>Hexapoda</taxon>
        <taxon>Insecta</taxon>
        <taxon>Pterygota</taxon>
        <taxon>Neoptera</taxon>
        <taxon>Endopterygota</taxon>
        <taxon>Lepidoptera</taxon>
        <taxon>Glossata</taxon>
        <taxon>Ditrysia</taxon>
        <taxon>Noctuoidea</taxon>
        <taxon>Noctuidae</taxon>
        <taxon>Amphipyrinae</taxon>
        <taxon>Spodoptera</taxon>
    </lineage>
</organism>
<accession>A0A922SMU3</accession>
<evidence type="ECO:0000313" key="3">
    <source>
        <dbReference type="Proteomes" id="UP000814243"/>
    </source>
</evidence>
<dbReference type="AlphaFoldDB" id="A0A922SMU3"/>
<feature type="compositionally biased region" description="Polar residues" evidence="1">
    <location>
        <begin position="1"/>
        <end position="21"/>
    </location>
</feature>
<name>A0A922SMU3_SPOEX</name>
<sequence length="172" mass="19200">ASRNPFDSDTEITLQPSTSGEKPQKSRKRKIISNIPKQSKKTAPPPDLSEDSETEPVSTARKQSSIFSDSEDDAVEPVRAAALRSYLARRVGSGYTLQRDPPRSGQFYIELRVYDSKEAETLAANRWKRALFTLRSSHDDSGPVWKALTGLVSAAKQEYARIKPILYPSNVF</sequence>
<evidence type="ECO:0000313" key="2">
    <source>
        <dbReference type="EMBL" id="KAH9643099.1"/>
    </source>
</evidence>
<feature type="compositionally biased region" description="Polar residues" evidence="1">
    <location>
        <begin position="55"/>
        <end position="68"/>
    </location>
</feature>